<dbReference type="InterPro" id="IPR011089">
    <property type="entry name" value="GmrSD_C"/>
</dbReference>
<accession>C7NJK9</accession>
<reference evidence="2 3" key="1">
    <citation type="journal article" date="2009" name="Stand. Genomic Sci.">
        <title>Complete genome sequence of Kytococcus sedentarius type strain (541).</title>
        <authorList>
            <person name="Sims D."/>
            <person name="Brettin T."/>
            <person name="Detter J.C."/>
            <person name="Han C."/>
            <person name="Lapidus A."/>
            <person name="Copeland A."/>
            <person name="Glavina Del Rio T."/>
            <person name="Nolan M."/>
            <person name="Chen F."/>
            <person name="Lucas S."/>
            <person name="Tice H."/>
            <person name="Cheng J.F."/>
            <person name="Bruce D."/>
            <person name="Goodwin L."/>
            <person name="Pitluck S."/>
            <person name="Ovchinnikova G."/>
            <person name="Pati A."/>
            <person name="Ivanova N."/>
            <person name="Mavrommatis K."/>
            <person name="Chen A."/>
            <person name="Palaniappan K."/>
            <person name="D'haeseleer P."/>
            <person name="Chain P."/>
            <person name="Bristow J."/>
            <person name="Eisen J.A."/>
            <person name="Markowitz V."/>
            <person name="Hugenholtz P."/>
            <person name="Schneider S."/>
            <person name="Goker M."/>
            <person name="Pukall R."/>
            <person name="Kyrpides N.C."/>
            <person name="Klenk H.P."/>
        </authorList>
    </citation>
    <scope>NUCLEOTIDE SEQUENCE [LARGE SCALE GENOMIC DNA]</scope>
    <source>
        <strain evidence="3">ATCC 14392 / DSM 20547 / JCM 11482 / CCUG 33030 / NBRC 15357 / NCTC 11040 / CCM 314 / 541</strain>
    </source>
</reference>
<dbReference type="Pfam" id="PF07510">
    <property type="entry name" value="GmrSD_C"/>
    <property type="match status" value="1"/>
</dbReference>
<dbReference type="STRING" id="478801.Ksed_02560"/>
<evidence type="ECO:0000313" key="2">
    <source>
        <dbReference type="EMBL" id="ACV05339.1"/>
    </source>
</evidence>
<dbReference type="KEGG" id="kse:Ksed_02560"/>
<dbReference type="HOGENOM" id="CLU_043034_3_0_11"/>
<protein>
    <recommendedName>
        <fullName evidence="1">GmrSD restriction endonucleases C-terminal domain-containing protein</fullName>
    </recommendedName>
</protein>
<dbReference type="eggNOG" id="COG3513">
    <property type="taxonomic scope" value="Bacteria"/>
</dbReference>
<dbReference type="PANTHER" id="PTHR24094:SF15">
    <property type="entry name" value="AMP-DEPENDENT SYNTHETASE_LIGASE DOMAIN-CONTAINING PROTEIN-RELATED"/>
    <property type="match status" value="1"/>
</dbReference>
<gene>
    <name evidence="2" type="ordered locus">Ksed_02560</name>
</gene>
<evidence type="ECO:0000259" key="1">
    <source>
        <dbReference type="Pfam" id="PF07510"/>
    </source>
</evidence>
<dbReference type="AlphaFoldDB" id="C7NJK9"/>
<dbReference type="Proteomes" id="UP000006666">
    <property type="component" value="Chromosome"/>
</dbReference>
<feature type="domain" description="GmrSD restriction endonucleases C-terminal" evidence="1">
    <location>
        <begin position="114"/>
        <end position="241"/>
    </location>
</feature>
<evidence type="ECO:0000313" key="3">
    <source>
        <dbReference type="Proteomes" id="UP000006666"/>
    </source>
</evidence>
<dbReference type="PANTHER" id="PTHR24094">
    <property type="entry name" value="SECRETED PROTEIN"/>
    <property type="match status" value="1"/>
</dbReference>
<proteinExistence type="predicted"/>
<dbReference type="EMBL" id="CP001686">
    <property type="protein sequence ID" value="ACV05339.1"/>
    <property type="molecule type" value="Genomic_DNA"/>
</dbReference>
<name>C7NJK9_KYTSD</name>
<organism evidence="2 3">
    <name type="scientific">Kytococcus sedentarius (strain ATCC 14392 / DSM 20547 / JCM 11482 / CCUG 33030 / NBRC 15357 / NCTC 11040 / CCM 314 / 541)</name>
    <name type="common">Micrococcus sedentarius</name>
    <dbReference type="NCBI Taxonomy" id="478801"/>
    <lineage>
        <taxon>Bacteria</taxon>
        <taxon>Bacillati</taxon>
        <taxon>Actinomycetota</taxon>
        <taxon>Actinomycetes</taxon>
        <taxon>Micrococcales</taxon>
        <taxon>Kytococcaceae</taxon>
        <taxon>Kytococcus</taxon>
    </lineage>
</organism>
<keyword evidence="3" id="KW-1185">Reference proteome</keyword>
<sequence>MAHSPVTTSAVPVPAEAPTSAAHVTKAPATLGATTVGTATLSTAPLEATPITSGINPDMATVAGARYSAPLRTAIRRLPVARENNSGYSRDRQFGTWIDAHRDCQNTRAEVLLSETRRTATYTSTKRRCTVKSDRWVTSLDNRVHSSATTVQIDHLVPVAEAWGSGARHWTKAKRVRFYNDLGDARTLSAQSCAVNQSKGARGPEAWIPRVNKCRYINEWVAVKIRWNLKVDATEKAALTRYAAKCPNVTLRVTKA</sequence>
<dbReference type="RefSeq" id="WP_012801757.1">
    <property type="nucleotide sequence ID" value="NC_013169.1"/>
</dbReference>